<accession>A0ABR3B9X1</accession>
<name>A0ABR3B9X1_PHYBL</name>
<reference evidence="1 2" key="1">
    <citation type="submission" date="2024-04" db="EMBL/GenBank/DDBJ databases">
        <title>Symmetric and asymmetric DNA N6-adenine methylation regulates different biological responses in Mucorales.</title>
        <authorList>
            <consortium name="Lawrence Berkeley National Laboratory"/>
            <person name="Lax C."/>
            <person name="Mondo S.J."/>
            <person name="Osorio-Concepcion M."/>
            <person name="Muszewska A."/>
            <person name="Corrochano-Luque M."/>
            <person name="Gutierrez G."/>
            <person name="Riley R."/>
            <person name="Lipzen A."/>
            <person name="Guo J."/>
            <person name="Hundley H."/>
            <person name="Amirebrahimi M."/>
            <person name="Ng V."/>
            <person name="Lorenzo-Gutierrez D."/>
            <person name="Binder U."/>
            <person name="Yang J."/>
            <person name="Song Y."/>
            <person name="Canovas D."/>
            <person name="Navarro E."/>
            <person name="Freitag M."/>
            <person name="Gabaldon T."/>
            <person name="Grigoriev I.V."/>
            <person name="Corrochano L.M."/>
            <person name="Nicolas F.E."/>
            <person name="Garre V."/>
        </authorList>
    </citation>
    <scope>NUCLEOTIDE SEQUENCE [LARGE SCALE GENOMIC DNA]</scope>
    <source>
        <strain evidence="1 2">L51</strain>
    </source>
</reference>
<evidence type="ECO:0000313" key="2">
    <source>
        <dbReference type="Proteomes" id="UP001448207"/>
    </source>
</evidence>
<keyword evidence="2" id="KW-1185">Reference proteome</keyword>
<comment type="caution">
    <text evidence="1">The sequence shown here is derived from an EMBL/GenBank/DDBJ whole genome shotgun (WGS) entry which is preliminary data.</text>
</comment>
<dbReference type="EMBL" id="JBCLYO010000002">
    <property type="protein sequence ID" value="KAL0092833.1"/>
    <property type="molecule type" value="Genomic_DNA"/>
</dbReference>
<organism evidence="1 2">
    <name type="scientific">Phycomyces blakesleeanus</name>
    <dbReference type="NCBI Taxonomy" id="4837"/>
    <lineage>
        <taxon>Eukaryota</taxon>
        <taxon>Fungi</taxon>
        <taxon>Fungi incertae sedis</taxon>
        <taxon>Mucoromycota</taxon>
        <taxon>Mucoromycotina</taxon>
        <taxon>Mucoromycetes</taxon>
        <taxon>Mucorales</taxon>
        <taxon>Phycomycetaceae</taxon>
        <taxon>Phycomyces</taxon>
    </lineage>
</organism>
<dbReference type="Proteomes" id="UP001448207">
    <property type="component" value="Unassembled WGS sequence"/>
</dbReference>
<sequence length="65" mass="7564">MQCQPLFISRMGKTMFRMSKEKRSDPMEDVLTQITDPNVAFETVTNRNIYLSNLKHTYASTAVYN</sequence>
<protein>
    <submittedName>
        <fullName evidence="1">Uncharacterized protein</fullName>
    </submittedName>
</protein>
<gene>
    <name evidence="1" type="ORF">J3Q64DRAFT_1721782</name>
</gene>
<evidence type="ECO:0000313" key="1">
    <source>
        <dbReference type="EMBL" id="KAL0092833.1"/>
    </source>
</evidence>
<proteinExistence type="predicted"/>